<dbReference type="AlphaFoldDB" id="A0A427AXU4"/>
<name>A0A427AXU4_ENSVE</name>
<organism evidence="1 2">
    <name type="scientific">Ensete ventricosum</name>
    <name type="common">Abyssinian banana</name>
    <name type="synonym">Musa ensete</name>
    <dbReference type="NCBI Taxonomy" id="4639"/>
    <lineage>
        <taxon>Eukaryota</taxon>
        <taxon>Viridiplantae</taxon>
        <taxon>Streptophyta</taxon>
        <taxon>Embryophyta</taxon>
        <taxon>Tracheophyta</taxon>
        <taxon>Spermatophyta</taxon>
        <taxon>Magnoliopsida</taxon>
        <taxon>Liliopsida</taxon>
        <taxon>Zingiberales</taxon>
        <taxon>Musaceae</taxon>
        <taxon>Ensete</taxon>
    </lineage>
</organism>
<sequence length="72" mass="8264">MKLQPDNVPKSSLRIGPGLDDAVGSRREFARRFAKGIEKLTWSTIGRSPEEDQMTYRKNIKCYHIGESWVLV</sequence>
<proteinExistence type="predicted"/>
<evidence type="ECO:0000313" key="1">
    <source>
        <dbReference type="EMBL" id="RRT81061.1"/>
    </source>
</evidence>
<accession>A0A427AXU4</accession>
<protein>
    <submittedName>
        <fullName evidence="1">Uncharacterized protein</fullName>
    </submittedName>
</protein>
<comment type="caution">
    <text evidence="1">The sequence shown here is derived from an EMBL/GenBank/DDBJ whole genome shotgun (WGS) entry which is preliminary data.</text>
</comment>
<reference evidence="1 2" key="1">
    <citation type="journal article" date="2014" name="Agronomy (Basel)">
        <title>A Draft Genome Sequence for Ensete ventricosum, the Drought-Tolerant Tree Against Hunger.</title>
        <authorList>
            <person name="Harrison J."/>
            <person name="Moore K.A."/>
            <person name="Paszkiewicz K."/>
            <person name="Jones T."/>
            <person name="Grant M."/>
            <person name="Ambacheew D."/>
            <person name="Muzemil S."/>
            <person name="Studholme D.J."/>
        </authorList>
    </citation>
    <scope>NUCLEOTIDE SEQUENCE [LARGE SCALE GENOMIC DNA]</scope>
</reference>
<gene>
    <name evidence="1" type="ORF">B296_00001419</name>
</gene>
<evidence type="ECO:0000313" key="2">
    <source>
        <dbReference type="Proteomes" id="UP000287651"/>
    </source>
</evidence>
<dbReference type="EMBL" id="AMZH03001001">
    <property type="protein sequence ID" value="RRT81061.1"/>
    <property type="molecule type" value="Genomic_DNA"/>
</dbReference>
<dbReference type="Proteomes" id="UP000287651">
    <property type="component" value="Unassembled WGS sequence"/>
</dbReference>